<name>A0A2H4P7Y8_9CAUD</name>
<sequence length="69" mass="8012">MPTVRTLIARTNGQIELVNLIKRNDDHIVIRGVDAKRSWKLFHNNPKCKEFHDTDSAIQWITESRKNAA</sequence>
<protein>
    <submittedName>
        <fullName evidence="1">Uncharacterized protein</fullName>
    </submittedName>
</protein>
<evidence type="ECO:0000313" key="1">
    <source>
        <dbReference type="EMBL" id="ATW58160.1"/>
    </source>
</evidence>
<organism evidence="1 2">
    <name type="scientific">Pseudomonas phage inbricus</name>
    <dbReference type="NCBI Taxonomy" id="2048976"/>
    <lineage>
        <taxon>Viruses</taxon>
        <taxon>Duplodnaviria</taxon>
        <taxon>Heunggongvirae</taxon>
        <taxon>Uroviricota</taxon>
        <taxon>Caudoviricetes</taxon>
        <taxon>Schitoviridae</taxon>
        <taxon>Rothmandenesvirinae</taxon>
        <taxon>Inbricusvirus</taxon>
        <taxon>Inbricusvirus inbricus</taxon>
    </lineage>
</organism>
<gene>
    <name evidence="1" type="ORF">CNR35_00064</name>
</gene>
<proteinExistence type="predicted"/>
<keyword evidence="2" id="KW-1185">Reference proteome</keyword>
<evidence type="ECO:0000313" key="2">
    <source>
        <dbReference type="Proteomes" id="UP000240688"/>
    </source>
</evidence>
<dbReference type="EMBL" id="MG018928">
    <property type="protein sequence ID" value="ATW58160.1"/>
    <property type="molecule type" value="Genomic_DNA"/>
</dbReference>
<reference evidence="2" key="1">
    <citation type="submission" date="2017-09" db="EMBL/GenBank/DDBJ databases">
        <authorList>
            <person name="Djurhuus A.M."/>
            <person name="Carstens A.B."/>
            <person name="Hansen L.H."/>
        </authorList>
    </citation>
    <scope>NUCLEOTIDE SEQUENCE [LARGE SCALE GENOMIC DNA]</scope>
</reference>
<accession>A0A2H4P7Y8</accession>
<dbReference type="Proteomes" id="UP000240688">
    <property type="component" value="Segment"/>
</dbReference>